<dbReference type="AlphaFoldDB" id="A0A369K563"/>
<dbReference type="EMBL" id="LUEZ02000021">
    <property type="protein sequence ID" value="RDB26924.1"/>
    <property type="molecule type" value="Genomic_DNA"/>
</dbReference>
<proteinExistence type="predicted"/>
<name>A0A369K563_HYPMA</name>
<reference evidence="2" key="1">
    <citation type="submission" date="2018-04" db="EMBL/GenBank/DDBJ databases">
        <title>Whole genome sequencing of Hypsizygus marmoreus.</title>
        <authorList>
            <person name="Choi I.-G."/>
            <person name="Min B."/>
            <person name="Kim J.-G."/>
            <person name="Kim S."/>
            <person name="Oh Y.-L."/>
            <person name="Kong W.-S."/>
            <person name="Park H."/>
            <person name="Jeong J."/>
            <person name="Song E.-S."/>
        </authorList>
    </citation>
    <scope>NUCLEOTIDE SEQUENCE [LARGE SCALE GENOMIC DNA]</scope>
    <source>
        <strain evidence="2">51987-8</strain>
    </source>
</reference>
<sequence>MLFSLPVPGANQHLPGSDSTPSAQEYFPVSHREASRSSLHRRYTSARPPNQAATSSKGARKNNNKLKYSDPGKPGLCRQPVIKPGKTRTAERMDWAKCRSELGVGWMHYNHCYGMEGAALLKQTSSIGWCFFSNQGWILPPPRPNIPVVRPEDPKPHPRGLEERHIAQSSSSKQPYDANQVSRGRAMLRIPPQPPRAMDKDIFPPHKSPSPAPLIPKPHPQPGSYKEDDPFVPPPPPNSPAHGLPPNL</sequence>
<dbReference type="Proteomes" id="UP000076154">
    <property type="component" value="Unassembled WGS sequence"/>
</dbReference>
<comment type="caution">
    <text evidence="2">The sequence shown here is derived from an EMBL/GenBank/DDBJ whole genome shotgun (WGS) entry which is preliminary data.</text>
</comment>
<protein>
    <submittedName>
        <fullName evidence="2">Uncharacterized protein</fullName>
    </submittedName>
</protein>
<keyword evidence="3" id="KW-1185">Reference proteome</keyword>
<feature type="compositionally biased region" description="Polar residues" evidence="1">
    <location>
        <begin position="47"/>
        <end position="57"/>
    </location>
</feature>
<dbReference type="OrthoDB" id="10630084at2759"/>
<gene>
    <name evidence="2" type="ORF">Hypma_005142</name>
</gene>
<accession>A0A369K563</accession>
<feature type="compositionally biased region" description="Basic and acidic residues" evidence="1">
    <location>
        <begin position="150"/>
        <end position="166"/>
    </location>
</feature>
<organism evidence="2 3">
    <name type="scientific">Hypsizygus marmoreus</name>
    <name type="common">White beech mushroom</name>
    <name type="synonym">Agaricus marmoreus</name>
    <dbReference type="NCBI Taxonomy" id="39966"/>
    <lineage>
        <taxon>Eukaryota</taxon>
        <taxon>Fungi</taxon>
        <taxon>Dikarya</taxon>
        <taxon>Basidiomycota</taxon>
        <taxon>Agaricomycotina</taxon>
        <taxon>Agaricomycetes</taxon>
        <taxon>Agaricomycetidae</taxon>
        <taxon>Agaricales</taxon>
        <taxon>Tricholomatineae</taxon>
        <taxon>Lyophyllaceae</taxon>
        <taxon>Hypsizygus</taxon>
    </lineage>
</organism>
<evidence type="ECO:0000313" key="2">
    <source>
        <dbReference type="EMBL" id="RDB26924.1"/>
    </source>
</evidence>
<feature type="region of interest" description="Disordered" evidence="1">
    <location>
        <begin position="1"/>
        <end position="85"/>
    </location>
</feature>
<feature type="compositionally biased region" description="Polar residues" evidence="1">
    <location>
        <begin position="167"/>
        <end position="182"/>
    </location>
</feature>
<evidence type="ECO:0000313" key="3">
    <source>
        <dbReference type="Proteomes" id="UP000076154"/>
    </source>
</evidence>
<feature type="region of interest" description="Disordered" evidence="1">
    <location>
        <begin position="144"/>
        <end position="248"/>
    </location>
</feature>
<evidence type="ECO:0000256" key="1">
    <source>
        <dbReference type="SAM" id="MobiDB-lite"/>
    </source>
</evidence>
<feature type="compositionally biased region" description="Pro residues" evidence="1">
    <location>
        <begin position="206"/>
        <end position="221"/>
    </location>
</feature>
<dbReference type="InParanoid" id="A0A369K563"/>